<protein>
    <recommendedName>
        <fullName evidence="6">Transmembrane protein</fullName>
    </recommendedName>
</protein>
<keyword evidence="2" id="KW-0812">Transmembrane</keyword>
<evidence type="ECO:0000256" key="1">
    <source>
        <dbReference type="SAM" id="MobiDB-lite"/>
    </source>
</evidence>
<evidence type="ECO:0000313" key="4">
    <source>
        <dbReference type="EMBL" id="KAE8405787.1"/>
    </source>
</evidence>
<keyword evidence="3" id="KW-0732">Signal</keyword>
<feature type="region of interest" description="Disordered" evidence="1">
    <location>
        <begin position="109"/>
        <end position="131"/>
    </location>
</feature>
<dbReference type="GeneID" id="43671548"/>
<gene>
    <name evidence="4" type="ORF">BDV37DRAFT_281622</name>
</gene>
<evidence type="ECO:0000313" key="5">
    <source>
        <dbReference type="Proteomes" id="UP000325579"/>
    </source>
</evidence>
<feature type="signal peptide" evidence="3">
    <location>
        <begin position="1"/>
        <end position="17"/>
    </location>
</feature>
<proteinExistence type="predicted"/>
<keyword evidence="2" id="KW-0472">Membrane</keyword>
<reference evidence="4 5" key="1">
    <citation type="submission" date="2019-04" db="EMBL/GenBank/DDBJ databases">
        <authorList>
            <consortium name="DOE Joint Genome Institute"/>
            <person name="Mondo S."/>
            <person name="Kjaerbolling I."/>
            <person name="Vesth T."/>
            <person name="Frisvad J.C."/>
            <person name="Nybo J.L."/>
            <person name="Theobald S."/>
            <person name="Kildgaard S."/>
            <person name="Isbrandt T."/>
            <person name="Kuo A."/>
            <person name="Sato A."/>
            <person name="Lyhne E.K."/>
            <person name="Kogle M.E."/>
            <person name="Wiebenga A."/>
            <person name="Kun R.S."/>
            <person name="Lubbers R.J."/>
            <person name="Makela M.R."/>
            <person name="Barry K."/>
            <person name="Chovatia M."/>
            <person name="Clum A."/>
            <person name="Daum C."/>
            <person name="Haridas S."/>
            <person name="He G."/>
            <person name="LaButti K."/>
            <person name="Lipzen A."/>
            <person name="Riley R."/>
            <person name="Salamov A."/>
            <person name="Simmons B.A."/>
            <person name="Magnuson J.K."/>
            <person name="Henrissat B."/>
            <person name="Mortensen U.H."/>
            <person name="Larsen T.O."/>
            <person name="Devries R.P."/>
            <person name="Grigoriev I.V."/>
            <person name="Machida M."/>
            <person name="Baker S.E."/>
            <person name="Andersen M.R."/>
            <person name="Cantor M.N."/>
            <person name="Hua S.X."/>
        </authorList>
    </citation>
    <scope>NUCLEOTIDE SEQUENCE [LARGE SCALE GENOMIC DNA]</scope>
    <source>
        <strain evidence="4 5">CBS 119388</strain>
    </source>
</reference>
<dbReference type="RefSeq" id="XP_031943106.1">
    <property type="nucleotide sequence ID" value="XM_032086857.1"/>
</dbReference>
<keyword evidence="2" id="KW-1133">Transmembrane helix</keyword>
<feature type="chain" id="PRO_5025062826" description="Transmembrane protein" evidence="3">
    <location>
        <begin position="18"/>
        <end position="131"/>
    </location>
</feature>
<evidence type="ECO:0008006" key="6">
    <source>
        <dbReference type="Google" id="ProtNLM"/>
    </source>
</evidence>
<keyword evidence="5" id="KW-1185">Reference proteome</keyword>
<accession>A0A5N7DHB6</accession>
<feature type="transmembrane region" description="Helical" evidence="2">
    <location>
        <begin position="33"/>
        <end position="53"/>
    </location>
</feature>
<evidence type="ECO:0000256" key="2">
    <source>
        <dbReference type="SAM" id="Phobius"/>
    </source>
</evidence>
<evidence type="ECO:0000256" key="3">
    <source>
        <dbReference type="SAM" id="SignalP"/>
    </source>
</evidence>
<sequence>MIKILLLLAFIFQGSEALPIGVAKPAPSTTIIGAALGIGLVVLVPTLVWVGMITRRHIRRWRFNRKRAAWRHQMAQDIRAMRAAEEASIVKIPRFAVGQTVTQPERCVVRDSPPPASPATSLHTIPEDDGC</sequence>
<name>A0A5N7DHB6_9EURO</name>
<dbReference type="OrthoDB" id="4506170at2759"/>
<dbReference type="Proteomes" id="UP000325579">
    <property type="component" value="Unassembled WGS sequence"/>
</dbReference>
<dbReference type="EMBL" id="ML736758">
    <property type="protein sequence ID" value="KAE8405787.1"/>
    <property type="molecule type" value="Genomic_DNA"/>
</dbReference>
<dbReference type="AlphaFoldDB" id="A0A5N7DHB6"/>
<organism evidence="4 5">
    <name type="scientific">Aspergillus pseudonomiae</name>
    <dbReference type="NCBI Taxonomy" id="1506151"/>
    <lineage>
        <taxon>Eukaryota</taxon>
        <taxon>Fungi</taxon>
        <taxon>Dikarya</taxon>
        <taxon>Ascomycota</taxon>
        <taxon>Pezizomycotina</taxon>
        <taxon>Eurotiomycetes</taxon>
        <taxon>Eurotiomycetidae</taxon>
        <taxon>Eurotiales</taxon>
        <taxon>Aspergillaceae</taxon>
        <taxon>Aspergillus</taxon>
        <taxon>Aspergillus subgen. Circumdati</taxon>
    </lineage>
</organism>